<evidence type="ECO:0000313" key="2">
    <source>
        <dbReference type="Proteomes" id="UP000268285"/>
    </source>
</evidence>
<reference evidence="1 2" key="1">
    <citation type="submission" date="2018-09" db="EMBL/GenBank/DDBJ databases">
        <authorList>
            <person name="Tagini F."/>
        </authorList>
    </citation>
    <scope>NUCLEOTIDE SEQUENCE [LARGE SCALE GENOMIC DNA]</scope>
    <source>
        <strain evidence="1 2">MK142</strain>
    </source>
</reference>
<sequence>MYLLRKQPDSLHTAAGDVTALTTMQFAAHGQRAVVHAGAVQKSRWAATPKDVGCHTTTEAADAATEALVG</sequence>
<dbReference type="EMBL" id="UPHU01000001">
    <property type="protein sequence ID" value="VBA51007.1"/>
    <property type="molecule type" value="Genomic_DNA"/>
</dbReference>
<keyword evidence="2" id="KW-1185">Reference proteome</keyword>
<proteinExistence type="predicted"/>
<organism evidence="1 2">
    <name type="scientific">Mycobacterium pseudokansasii</name>
    <dbReference type="NCBI Taxonomy" id="2341080"/>
    <lineage>
        <taxon>Bacteria</taxon>
        <taxon>Bacillati</taxon>
        <taxon>Actinomycetota</taxon>
        <taxon>Actinomycetes</taxon>
        <taxon>Mycobacteriales</taxon>
        <taxon>Mycobacteriaceae</taxon>
        <taxon>Mycobacterium</taxon>
    </lineage>
</organism>
<name>A0A498QTG6_9MYCO</name>
<dbReference type="AlphaFoldDB" id="A0A498QTG6"/>
<protein>
    <submittedName>
        <fullName evidence="1">Uncharacterized protein</fullName>
    </submittedName>
</protein>
<accession>A0A498QTG6</accession>
<dbReference type="Proteomes" id="UP000268285">
    <property type="component" value="Unassembled WGS sequence"/>
</dbReference>
<gene>
    <name evidence="1" type="ORF">LAUMK142_02899</name>
</gene>
<evidence type="ECO:0000313" key="1">
    <source>
        <dbReference type="EMBL" id="VBA51007.1"/>
    </source>
</evidence>